<dbReference type="AlphaFoldDB" id="A0A966DSQ2"/>
<protein>
    <submittedName>
        <fullName evidence="1">Uncharacterized protein</fullName>
    </submittedName>
</protein>
<accession>A0A966DSQ2</accession>
<dbReference type="EMBL" id="WWEO01000033">
    <property type="protein sequence ID" value="NCD68004.1"/>
    <property type="molecule type" value="Genomic_DNA"/>
</dbReference>
<proteinExistence type="predicted"/>
<comment type="caution">
    <text evidence="1">The sequence shown here is derived from an EMBL/GenBank/DDBJ whole genome shotgun (WGS) entry which is preliminary data.</text>
</comment>
<dbReference type="RefSeq" id="WP_166584029.1">
    <property type="nucleotide sequence ID" value="NZ_WWEO01000033.1"/>
</dbReference>
<name>A0A966DSQ2_9SPHI</name>
<evidence type="ECO:0000313" key="2">
    <source>
        <dbReference type="Proteomes" id="UP000638732"/>
    </source>
</evidence>
<evidence type="ECO:0000313" key="1">
    <source>
        <dbReference type="EMBL" id="NCD68004.1"/>
    </source>
</evidence>
<reference evidence="1" key="2">
    <citation type="submission" date="2020-10" db="EMBL/GenBank/DDBJ databases">
        <title>Mucilaginibacter sp. nov., isolated from soil.</title>
        <authorList>
            <person name="Jeon C.O."/>
        </authorList>
    </citation>
    <scope>NUCLEOTIDE SEQUENCE</scope>
    <source>
        <strain evidence="1">R11</strain>
    </source>
</reference>
<gene>
    <name evidence="1" type="ORF">GSY63_01395</name>
</gene>
<dbReference type="Proteomes" id="UP000638732">
    <property type="component" value="Unassembled WGS sequence"/>
</dbReference>
<keyword evidence="2" id="KW-1185">Reference proteome</keyword>
<reference evidence="1" key="1">
    <citation type="submission" date="2020-01" db="EMBL/GenBank/DDBJ databases">
        <authorList>
            <person name="Seo Y.L."/>
        </authorList>
    </citation>
    <scope>NUCLEOTIDE SEQUENCE</scope>
    <source>
        <strain evidence="1">R11</strain>
    </source>
</reference>
<organism evidence="1 2">
    <name type="scientific">Mucilaginibacter agri</name>
    <dbReference type="NCBI Taxonomy" id="2695265"/>
    <lineage>
        <taxon>Bacteria</taxon>
        <taxon>Pseudomonadati</taxon>
        <taxon>Bacteroidota</taxon>
        <taxon>Sphingobacteriia</taxon>
        <taxon>Sphingobacteriales</taxon>
        <taxon>Sphingobacteriaceae</taxon>
        <taxon>Mucilaginibacter</taxon>
    </lineage>
</organism>
<sequence length="82" mass="9548">MDNVIYIPVNFEEERFEFKGIVQRFGYFYRISVDVQDQIIQFEQDEEGNYRALLKESPIASQIPPITNSLIEAIAKVLTSMT</sequence>